<evidence type="ECO:0000256" key="1">
    <source>
        <dbReference type="SAM" id="Phobius"/>
    </source>
</evidence>
<name>A0A0C9TIP4_SPHS4</name>
<protein>
    <submittedName>
        <fullName evidence="2">Uncharacterized protein</fullName>
    </submittedName>
</protein>
<accession>A0A0C9TIP4</accession>
<keyword evidence="1" id="KW-0472">Membrane</keyword>
<gene>
    <name evidence="2" type="ORF">M422DRAFT_188530</name>
</gene>
<dbReference type="EMBL" id="KN837284">
    <property type="protein sequence ID" value="KIJ29403.1"/>
    <property type="molecule type" value="Genomic_DNA"/>
</dbReference>
<organism evidence="2 3">
    <name type="scientific">Sphaerobolus stellatus (strain SS14)</name>
    <dbReference type="NCBI Taxonomy" id="990650"/>
    <lineage>
        <taxon>Eukaryota</taxon>
        <taxon>Fungi</taxon>
        <taxon>Dikarya</taxon>
        <taxon>Basidiomycota</taxon>
        <taxon>Agaricomycotina</taxon>
        <taxon>Agaricomycetes</taxon>
        <taxon>Phallomycetidae</taxon>
        <taxon>Geastrales</taxon>
        <taxon>Sphaerobolaceae</taxon>
        <taxon>Sphaerobolus</taxon>
    </lineage>
</organism>
<proteinExistence type="predicted"/>
<evidence type="ECO:0000313" key="2">
    <source>
        <dbReference type="EMBL" id="KIJ29403.1"/>
    </source>
</evidence>
<feature type="transmembrane region" description="Helical" evidence="1">
    <location>
        <begin position="48"/>
        <end position="73"/>
    </location>
</feature>
<feature type="transmembrane region" description="Helical" evidence="1">
    <location>
        <begin position="16"/>
        <end position="36"/>
    </location>
</feature>
<sequence length="339" mass="37560">MFPITEAEIVGLCTGAIVYGIYLVSSAFYAAALLTHHDEWKKPRDINWPMLLVGITLFSIGTLNLALSLYSTIRAFVLFSGGPTEDFSDISNWVNVMQALAVTVQTSIADVVLVYRCWVVYGKSIRVVALSTLLWMGNVVCTIAIVRVEIHLNHGGLVTAKELRPWITALWALTISLNIITTGLLVSRIWRIEKANDVLRQSIRTKITSRRSNLRQVIRNIMESGLLYTMTAFITFVVYLANSDAVYPVSGMGIQLMGIAFNLIIIRVTYREREEQTLRSVDLHSSFALQPLTSAGGLSTHQVRTVEIPVTKEESQYHSVGAISGTTLDQKLPPVETSG</sequence>
<feature type="transmembrane region" description="Helical" evidence="1">
    <location>
        <begin position="93"/>
        <end position="115"/>
    </location>
</feature>
<keyword evidence="1" id="KW-0812">Transmembrane</keyword>
<keyword evidence="1" id="KW-1133">Transmembrane helix</keyword>
<feature type="transmembrane region" description="Helical" evidence="1">
    <location>
        <begin position="127"/>
        <end position="146"/>
    </location>
</feature>
<dbReference type="HOGENOM" id="CLU_044614_1_0_1"/>
<feature type="transmembrane region" description="Helical" evidence="1">
    <location>
        <begin position="166"/>
        <end position="186"/>
    </location>
</feature>
<evidence type="ECO:0000313" key="3">
    <source>
        <dbReference type="Proteomes" id="UP000054279"/>
    </source>
</evidence>
<dbReference type="AlphaFoldDB" id="A0A0C9TIP4"/>
<dbReference type="Proteomes" id="UP000054279">
    <property type="component" value="Unassembled WGS sequence"/>
</dbReference>
<feature type="transmembrane region" description="Helical" evidence="1">
    <location>
        <begin position="220"/>
        <end position="241"/>
    </location>
</feature>
<feature type="transmembrane region" description="Helical" evidence="1">
    <location>
        <begin position="247"/>
        <end position="270"/>
    </location>
</feature>
<reference evidence="2 3" key="1">
    <citation type="submission" date="2014-06" db="EMBL/GenBank/DDBJ databases">
        <title>Evolutionary Origins and Diversification of the Mycorrhizal Mutualists.</title>
        <authorList>
            <consortium name="DOE Joint Genome Institute"/>
            <consortium name="Mycorrhizal Genomics Consortium"/>
            <person name="Kohler A."/>
            <person name="Kuo A."/>
            <person name="Nagy L.G."/>
            <person name="Floudas D."/>
            <person name="Copeland A."/>
            <person name="Barry K.W."/>
            <person name="Cichocki N."/>
            <person name="Veneault-Fourrey C."/>
            <person name="LaButti K."/>
            <person name="Lindquist E.A."/>
            <person name="Lipzen A."/>
            <person name="Lundell T."/>
            <person name="Morin E."/>
            <person name="Murat C."/>
            <person name="Riley R."/>
            <person name="Ohm R."/>
            <person name="Sun H."/>
            <person name="Tunlid A."/>
            <person name="Henrissat B."/>
            <person name="Grigoriev I.V."/>
            <person name="Hibbett D.S."/>
            <person name="Martin F."/>
        </authorList>
    </citation>
    <scope>NUCLEOTIDE SEQUENCE [LARGE SCALE GENOMIC DNA]</scope>
    <source>
        <strain evidence="2 3">SS14</strain>
    </source>
</reference>
<keyword evidence="3" id="KW-1185">Reference proteome</keyword>
<dbReference type="OrthoDB" id="3357408at2759"/>